<reference evidence="10 11" key="1">
    <citation type="submission" date="2019-01" db="EMBL/GenBank/DDBJ databases">
        <authorList>
            <person name="Brito A."/>
        </authorList>
    </citation>
    <scope>NUCLEOTIDE SEQUENCE [LARGE SCALE GENOMIC DNA]</scope>
    <source>
        <strain evidence="10">1</strain>
    </source>
</reference>
<keyword evidence="2 8" id="KW-0813">Transport</keyword>
<feature type="domain" description="4Fe-4S ferredoxin-type" evidence="9">
    <location>
        <begin position="37"/>
        <end position="67"/>
    </location>
</feature>
<dbReference type="InterPro" id="IPR000813">
    <property type="entry name" value="7Fe_ferredoxin"/>
</dbReference>
<dbReference type="SUPFAM" id="SSF54862">
    <property type="entry name" value="4Fe-4S ferredoxins"/>
    <property type="match status" value="1"/>
</dbReference>
<keyword evidence="5 8" id="KW-0249">Electron transport</keyword>
<dbReference type="OrthoDB" id="9798098at2"/>
<dbReference type="RefSeq" id="WP_144870804.1">
    <property type="nucleotide sequence ID" value="NZ_LR213914.1"/>
</dbReference>
<evidence type="ECO:0000256" key="8">
    <source>
        <dbReference type="RuleBase" id="RU365098"/>
    </source>
</evidence>
<dbReference type="EMBL" id="CAACVJ010000072">
    <property type="protein sequence ID" value="VEP12747.1"/>
    <property type="molecule type" value="Genomic_DNA"/>
</dbReference>
<dbReference type="PROSITE" id="PS00198">
    <property type="entry name" value="4FE4S_FER_1"/>
    <property type="match status" value="1"/>
</dbReference>
<evidence type="ECO:0000256" key="4">
    <source>
        <dbReference type="ARBA" id="ARBA00022723"/>
    </source>
</evidence>
<evidence type="ECO:0000256" key="6">
    <source>
        <dbReference type="ARBA" id="ARBA00023004"/>
    </source>
</evidence>
<evidence type="ECO:0000256" key="3">
    <source>
        <dbReference type="ARBA" id="ARBA00022485"/>
    </source>
</evidence>
<dbReference type="Proteomes" id="UP000320055">
    <property type="component" value="Unassembled WGS sequence"/>
</dbReference>
<dbReference type="InterPro" id="IPR017896">
    <property type="entry name" value="4Fe4S_Fe-S-bd"/>
</dbReference>
<dbReference type="GO" id="GO:0046872">
    <property type="term" value="F:metal ion binding"/>
    <property type="evidence" value="ECO:0007669"/>
    <property type="project" value="UniProtKB-UniRule"/>
</dbReference>
<dbReference type="InterPro" id="IPR017900">
    <property type="entry name" value="4Fe4S_Fe_S_CS"/>
</dbReference>
<proteinExistence type="predicted"/>
<dbReference type="GO" id="GO:0009055">
    <property type="term" value="F:electron transfer activity"/>
    <property type="evidence" value="ECO:0007669"/>
    <property type="project" value="UniProtKB-UniRule"/>
</dbReference>
<name>A0A563VN04_9CYAN</name>
<evidence type="ECO:0000313" key="10">
    <source>
        <dbReference type="EMBL" id="VEP12747.1"/>
    </source>
</evidence>
<evidence type="ECO:0000313" key="11">
    <source>
        <dbReference type="Proteomes" id="UP000320055"/>
    </source>
</evidence>
<dbReference type="PROSITE" id="PS51379">
    <property type="entry name" value="4FE4S_FER_2"/>
    <property type="match status" value="2"/>
</dbReference>
<evidence type="ECO:0000256" key="2">
    <source>
        <dbReference type="ARBA" id="ARBA00022448"/>
    </source>
</evidence>
<organism evidence="10 11">
    <name type="scientific">Hyella patelloides LEGE 07179</name>
    <dbReference type="NCBI Taxonomy" id="945734"/>
    <lineage>
        <taxon>Bacteria</taxon>
        <taxon>Bacillati</taxon>
        <taxon>Cyanobacteriota</taxon>
        <taxon>Cyanophyceae</taxon>
        <taxon>Pleurocapsales</taxon>
        <taxon>Hyellaceae</taxon>
        <taxon>Hyella</taxon>
    </lineage>
</organism>
<evidence type="ECO:0000256" key="7">
    <source>
        <dbReference type="ARBA" id="ARBA00023014"/>
    </source>
</evidence>
<keyword evidence="6 8" id="KW-0408">Iron</keyword>
<dbReference type="Gene3D" id="3.30.70.20">
    <property type="match status" value="1"/>
</dbReference>
<dbReference type="GO" id="GO:0051539">
    <property type="term" value="F:4 iron, 4 sulfur cluster binding"/>
    <property type="evidence" value="ECO:0007669"/>
    <property type="project" value="UniProtKB-UniRule"/>
</dbReference>
<keyword evidence="7 8" id="KW-0411">Iron-sulfur</keyword>
<comment type="function">
    <text evidence="8">Ferredoxins are iron-sulfur proteins that transfer electrons in a wide variety of metabolic reactions.</text>
</comment>
<evidence type="ECO:0000259" key="9">
    <source>
        <dbReference type="PROSITE" id="PS51379"/>
    </source>
</evidence>
<dbReference type="PRINTS" id="PR00354">
    <property type="entry name" value="7FE8SFRDOXIN"/>
</dbReference>
<feature type="domain" description="4Fe-4S ferredoxin-type" evidence="9">
    <location>
        <begin position="1"/>
        <end position="30"/>
    </location>
</feature>
<evidence type="ECO:0000256" key="1">
    <source>
        <dbReference type="ARBA" id="ARBA00001966"/>
    </source>
</evidence>
<keyword evidence="4 8" id="KW-0479">Metal-binding</keyword>
<protein>
    <recommendedName>
        <fullName evidence="8">Ferredoxin</fullName>
    </recommendedName>
</protein>
<keyword evidence="3 8" id="KW-0004">4Fe-4S</keyword>
<accession>A0A563VN04</accession>
<comment type="cofactor">
    <cofactor evidence="1 8">
        <name>[4Fe-4S] cluster</name>
        <dbReference type="ChEBI" id="CHEBI:49883"/>
    </cofactor>
</comment>
<sequence>MPHTIVTDVCEGVADCVSACPVACIHEGPSKNAKGTDWYWIDFATCIDCGICLQVCPVEGAIIEEERPDLQKTPQ</sequence>
<keyword evidence="11" id="KW-1185">Reference proteome</keyword>
<gene>
    <name evidence="10" type="ORF">H1P_1630003</name>
</gene>
<dbReference type="Pfam" id="PF12838">
    <property type="entry name" value="Fer4_7"/>
    <property type="match status" value="1"/>
</dbReference>
<dbReference type="AlphaFoldDB" id="A0A563VN04"/>
<evidence type="ECO:0000256" key="5">
    <source>
        <dbReference type="ARBA" id="ARBA00022982"/>
    </source>
</evidence>